<dbReference type="PANTHER" id="PTHR38788">
    <property type="entry name" value="CLR5 DOMAIN-CONTAINING PROTEIN"/>
    <property type="match status" value="1"/>
</dbReference>
<feature type="region of interest" description="Disordered" evidence="1">
    <location>
        <begin position="1"/>
        <end position="20"/>
    </location>
</feature>
<dbReference type="Proteomes" id="UP000838763">
    <property type="component" value="Unassembled WGS sequence"/>
</dbReference>
<sequence>MFNHSPSKLHGGLGSRNVEDPSLGGVGFGLGIENSDLHQQFQQRLQQFQQQQPQNHHHQQNRPQDPADSANSQPSFSASLSFASPSPQDASLMHGFSTSIGHGQAHNPVHGQDMDMSDAHVPEASVTNLIAQFETRSTKPPKPAKPSHISAFNRASNALRVTSPTGEQFTSSSLRVRSGSIGRPPPVRFGSMGHQSHSGMRVTSPTLGQSTDAYGGRAASRNNSRSVATPSSPFPTIASSMNMSSQGHAQASALGAVHQMDGVQNETFFGGGAMPTSSGNLDGGQPSPFGFANGGNRMVRSMQGHIMDTFGMSPAIDPSIDPYGDIGALANLGSNGGASQFDSMSSVDRVHSPMQQTTTMGAFQLGLDSKPTTQFVNTPTDAFQSLDPFQAMSSVAANHHHGQVSFVDMAANSSSDPFADLGLDLLSDAEQNPPPLPVRPSQQGSRPSREQVPAEAWESMKTIIRQLYLEERKPLKEVIQVMADRHGFQATPKMYKTRFSQWGFVKNNTEDEVKKLLSMKFQRDAEGKVSEFVRNGRVINLGTYLKRKGVTEYDLVDFETPADLPTYVRCRTPTPPPAPGYLRSPDLLRAQETVVGNMRKAFLHCRQSELDTKTTVGWSMVMVWGSSSSELLYEANKRVEAGDAGQGEDLIEAFKQLEVDLQKLSPQGIKEVLLGMVHRDPGMMTALSKYLAAYSATNYERLHPYGRFLRRYELESIYGRRHPYVARTWIDLSMFYQQANSERLESLIAEYQPLGRSIESKEGTHSAEDFAFRYTMLQLLHAANPQSPVLKSETLALWDALKQAGRASLTRSSDGNTYCVHDAVKVTPWTKRCKDTYSAVAELLKGILASTLSFISKRTCTHRSMFQTPRPRGRRPWRSL</sequence>
<dbReference type="EMBL" id="CALLCH030000006">
    <property type="protein sequence ID" value="CAI4212908.1"/>
    <property type="molecule type" value="Genomic_DNA"/>
</dbReference>
<dbReference type="AlphaFoldDB" id="A0A9P1M958"/>
<gene>
    <name evidence="3" type="ORF">PPNO1_LOCUS2658</name>
</gene>
<feature type="compositionally biased region" description="Polar residues" evidence="1">
    <location>
        <begin position="237"/>
        <end position="246"/>
    </location>
</feature>
<reference evidence="3" key="1">
    <citation type="submission" date="2022-11" db="EMBL/GenBank/DDBJ databases">
        <authorList>
            <person name="Scott C."/>
            <person name="Bruce N."/>
        </authorList>
    </citation>
    <scope>NUCLEOTIDE SEQUENCE</scope>
</reference>
<proteinExistence type="predicted"/>
<feature type="compositionally biased region" description="Polar residues" evidence="1">
    <location>
        <begin position="193"/>
        <end position="212"/>
    </location>
</feature>
<protein>
    <recommendedName>
        <fullName evidence="2">Clr5 domain-containing protein</fullName>
    </recommendedName>
</protein>
<feature type="region of interest" description="Disordered" evidence="1">
    <location>
        <begin position="192"/>
        <end position="246"/>
    </location>
</feature>
<feature type="compositionally biased region" description="Low complexity" evidence="1">
    <location>
        <begin position="61"/>
        <end position="88"/>
    </location>
</feature>
<name>A0A9P1M958_9PEZI</name>
<keyword evidence="4" id="KW-1185">Reference proteome</keyword>
<dbReference type="InterPro" id="IPR025676">
    <property type="entry name" value="Clr5_dom"/>
</dbReference>
<evidence type="ECO:0000313" key="3">
    <source>
        <dbReference type="EMBL" id="CAI4212908.1"/>
    </source>
</evidence>
<evidence type="ECO:0000313" key="4">
    <source>
        <dbReference type="Proteomes" id="UP000838763"/>
    </source>
</evidence>
<feature type="compositionally biased region" description="Polar residues" evidence="1">
    <location>
        <begin position="220"/>
        <end position="231"/>
    </location>
</feature>
<comment type="caution">
    <text evidence="3">The sequence shown here is derived from an EMBL/GenBank/DDBJ whole genome shotgun (WGS) entry which is preliminary data.</text>
</comment>
<dbReference type="Pfam" id="PF14420">
    <property type="entry name" value="Clr5"/>
    <property type="match status" value="1"/>
</dbReference>
<feature type="region of interest" description="Disordered" evidence="1">
    <location>
        <begin position="426"/>
        <end position="454"/>
    </location>
</feature>
<feature type="region of interest" description="Disordered" evidence="1">
    <location>
        <begin position="43"/>
        <end position="110"/>
    </location>
</feature>
<organism evidence="3 4">
    <name type="scientific">Parascedosporium putredinis</name>
    <dbReference type="NCBI Taxonomy" id="1442378"/>
    <lineage>
        <taxon>Eukaryota</taxon>
        <taxon>Fungi</taxon>
        <taxon>Dikarya</taxon>
        <taxon>Ascomycota</taxon>
        <taxon>Pezizomycotina</taxon>
        <taxon>Sordariomycetes</taxon>
        <taxon>Hypocreomycetidae</taxon>
        <taxon>Microascales</taxon>
        <taxon>Microascaceae</taxon>
        <taxon>Parascedosporium</taxon>
    </lineage>
</organism>
<dbReference type="PANTHER" id="PTHR38788:SF3">
    <property type="entry name" value="CLR5 DOMAIN-CONTAINING PROTEIN"/>
    <property type="match status" value="1"/>
</dbReference>
<evidence type="ECO:0000256" key="1">
    <source>
        <dbReference type="SAM" id="MobiDB-lite"/>
    </source>
</evidence>
<feature type="domain" description="Clr5" evidence="2">
    <location>
        <begin position="454"/>
        <end position="506"/>
    </location>
</feature>
<feature type="compositionally biased region" description="Low complexity" evidence="1">
    <location>
        <begin position="43"/>
        <end position="54"/>
    </location>
</feature>
<accession>A0A9P1M958</accession>
<evidence type="ECO:0000259" key="2">
    <source>
        <dbReference type="Pfam" id="PF14420"/>
    </source>
</evidence>
<dbReference type="OrthoDB" id="194358at2759"/>